<dbReference type="Proteomes" id="UP001165064">
    <property type="component" value="Unassembled WGS sequence"/>
</dbReference>
<dbReference type="EMBL" id="BSXS01005669">
    <property type="protein sequence ID" value="GME84669.1"/>
    <property type="molecule type" value="Genomic_DNA"/>
</dbReference>
<name>A0ACB5TAC3_AMBMO</name>
<sequence length="276" mass="31565">MVIVLSSFVKEVIIALPTEIQCIIIRFVIHNYLKSTSFQFPEDQTLANPFYFPTSMDTTAERFQTPLHHLTNLMGIDTVWDNLLVGVIKELTFDHSIFYSKQLDKFVDFVWAKSIKIHLEAPALGIKLDHVGIELLRHGCCEYTSTVTASDLKVVDAYNWKFITVPVCDLKLLSNLFEVTENLKLLERLKCLKISTASSQKDLLDDELAQKLMTWRSNQKKRVVLSFDLDYLDKNSLFASLFVSKLADLNENGDFEIEYNGIRAMEPLGSRLLSDS</sequence>
<evidence type="ECO:0000313" key="1">
    <source>
        <dbReference type="EMBL" id="GME84669.1"/>
    </source>
</evidence>
<gene>
    <name evidence="1" type="ORF">Amon02_000700600</name>
</gene>
<protein>
    <submittedName>
        <fullName evidence="1">Unnamed protein product</fullName>
    </submittedName>
</protein>
<comment type="caution">
    <text evidence="1">The sequence shown here is derived from an EMBL/GenBank/DDBJ whole genome shotgun (WGS) entry which is preliminary data.</text>
</comment>
<proteinExistence type="predicted"/>
<accession>A0ACB5TAC3</accession>
<organism evidence="1 2">
    <name type="scientific">Ambrosiozyma monospora</name>
    <name type="common">Yeast</name>
    <name type="synonym">Endomycopsis monosporus</name>
    <dbReference type="NCBI Taxonomy" id="43982"/>
    <lineage>
        <taxon>Eukaryota</taxon>
        <taxon>Fungi</taxon>
        <taxon>Dikarya</taxon>
        <taxon>Ascomycota</taxon>
        <taxon>Saccharomycotina</taxon>
        <taxon>Pichiomycetes</taxon>
        <taxon>Pichiales</taxon>
        <taxon>Pichiaceae</taxon>
        <taxon>Ambrosiozyma</taxon>
    </lineage>
</organism>
<keyword evidence="2" id="KW-1185">Reference proteome</keyword>
<reference evidence="1" key="1">
    <citation type="submission" date="2023-04" db="EMBL/GenBank/DDBJ databases">
        <title>Ambrosiozyma monospora NBRC 10751.</title>
        <authorList>
            <person name="Ichikawa N."/>
            <person name="Sato H."/>
            <person name="Tonouchi N."/>
        </authorList>
    </citation>
    <scope>NUCLEOTIDE SEQUENCE</scope>
    <source>
        <strain evidence="1">NBRC 10751</strain>
    </source>
</reference>
<evidence type="ECO:0000313" key="2">
    <source>
        <dbReference type="Proteomes" id="UP001165064"/>
    </source>
</evidence>